<dbReference type="PANTHER" id="PTHR15367:SF2">
    <property type="entry name" value="DNA-DIRECTED RNA POLYMERASE III SUBUNIT"/>
    <property type="match status" value="1"/>
</dbReference>
<evidence type="ECO:0000313" key="5">
    <source>
        <dbReference type="Proteomes" id="UP000631114"/>
    </source>
</evidence>
<dbReference type="EMBL" id="JADFTS010000001">
    <property type="protein sequence ID" value="KAF9626058.1"/>
    <property type="molecule type" value="Genomic_DNA"/>
</dbReference>
<gene>
    <name evidence="4" type="ORF">IFM89_030726</name>
</gene>
<evidence type="ECO:0000256" key="1">
    <source>
        <dbReference type="ARBA" id="ARBA00004123"/>
    </source>
</evidence>
<evidence type="ECO:0000256" key="3">
    <source>
        <dbReference type="ARBA" id="ARBA00023242"/>
    </source>
</evidence>
<dbReference type="AlphaFoldDB" id="A0A835IZ15"/>
<accession>A0A835IZ15</accession>
<keyword evidence="5" id="KW-1185">Reference proteome</keyword>
<dbReference type="GO" id="GO:0006383">
    <property type="term" value="P:transcription by RNA polymerase III"/>
    <property type="evidence" value="ECO:0007669"/>
    <property type="project" value="InterPro"/>
</dbReference>
<reference evidence="4 5" key="1">
    <citation type="submission" date="2020-10" db="EMBL/GenBank/DDBJ databases">
        <title>The Coptis chinensis genome and diversification of protoberbering-type alkaloids.</title>
        <authorList>
            <person name="Wang B."/>
            <person name="Shu S."/>
            <person name="Song C."/>
            <person name="Liu Y."/>
        </authorList>
    </citation>
    <scope>NUCLEOTIDE SEQUENCE [LARGE SCALE GENOMIC DNA]</scope>
    <source>
        <strain evidence="4">HL-2020</strain>
        <tissue evidence="4">Leaf</tissue>
    </source>
</reference>
<keyword evidence="3" id="KW-0539">Nucleus</keyword>
<evidence type="ECO:0000313" key="4">
    <source>
        <dbReference type="EMBL" id="KAF9626058.1"/>
    </source>
</evidence>
<dbReference type="Proteomes" id="UP000631114">
    <property type="component" value="Unassembled WGS sequence"/>
</dbReference>
<dbReference type="InterPro" id="IPR024661">
    <property type="entry name" value="RNA_pol_III_Rpc31"/>
</dbReference>
<dbReference type="OrthoDB" id="2018787at2759"/>
<sequence>MAYRGRGRGRGRGDFGGYAAQEPYILFPDVELPDKSKVMREMTLIYRSFRLQNYWKSSPYYLEEASQTSESF</sequence>
<protein>
    <submittedName>
        <fullName evidence="4">Uncharacterized protein</fullName>
    </submittedName>
</protein>
<comment type="subcellular location">
    <subcellularLocation>
        <location evidence="1">Nucleus</location>
    </subcellularLocation>
</comment>
<comment type="caution">
    <text evidence="4">The sequence shown here is derived from an EMBL/GenBank/DDBJ whole genome shotgun (WGS) entry which is preliminary data.</text>
</comment>
<name>A0A835IZ15_9MAGN</name>
<proteinExistence type="inferred from homology"/>
<evidence type="ECO:0000256" key="2">
    <source>
        <dbReference type="ARBA" id="ARBA00008352"/>
    </source>
</evidence>
<dbReference type="PANTHER" id="PTHR15367">
    <property type="entry name" value="DNA-DIRECTED RNA POLYMERASE III"/>
    <property type="match status" value="1"/>
</dbReference>
<comment type="similarity">
    <text evidence="2">Belongs to the eukaryotic RPC7 RNA polymerase subunit family.</text>
</comment>
<dbReference type="GO" id="GO:0005666">
    <property type="term" value="C:RNA polymerase III complex"/>
    <property type="evidence" value="ECO:0007669"/>
    <property type="project" value="TreeGrafter"/>
</dbReference>
<organism evidence="4 5">
    <name type="scientific">Coptis chinensis</name>
    <dbReference type="NCBI Taxonomy" id="261450"/>
    <lineage>
        <taxon>Eukaryota</taxon>
        <taxon>Viridiplantae</taxon>
        <taxon>Streptophyta</taxon>
        <taxon>Embryophyta</taxon>
        <taxon>Tracheophyta</taxon>
        <taxon>Spermatophyta</taxon>
        <taxon>Magnoliopsida</taxon>
        <taxon>Ranunculales</taxon>
        <taxon>Ranunculaceae</taxon>
        <taxon>Coptidoideae</taxon>
        <taxon>Coptis</taxon>
    </lineage>
</organism>